<evidence type="ECO:0000256" key="4">
    <source>
        <dbReference type="ARBA" id="ARBA00022833"/>
    </source>
</evidence>
<name>A0A5C7A3Q1_9GAMM</name>
<dbReference type="EMBL" id="VORZ01000001">
    <property type="protein sequence ID" value="TXD98049.1"/>
    <property type="molecule type" value="Genomic_DNA"/>
</dbReference>
<evidence type="ECO:0000256" key="3">
    <source>
        <dbReference type="ARBA" id="ARBA00022723"/>
    </source>
</evidence>
<dbReference type="GO" id="GO:0008270">
    <property type="term" value="F:zinc ion binding"/>
    <property type="evidence" value="ECO:0007669"/>
    <property type="project" value="InterPro"/>
</dbReference>
<dbReference type="Proteomes" id="UP000321903">
    <property type="component" value="Unassembled WGS sequence"/>
</dbReference>
<feature type="chain" id="PRO_5023073053" description="carbonic anhydrase" evidence="7">
    <location>
        <begin position="23"/>
        <end position="280"/>
    </location>
</feature>
<dbReference type="InterPro" id="IPR036398">
    <property type="entry name" value="CA_dom_sf"/>
</dbReference>
<evidence type="ECO:0000313" key="10">
    <source>
        <dbReference type="Proteomes" id="UP000321903"/>
    </source>
</evidence>
<dbReference type="SMART" id="SM01057">
    <property type="entry name" value="Carb_anhydrase"/>
    <property type="match status" value="1"/>
</dbReference>
<gene>
    <name evidence="9" type="ORF">ES754_03625</name>
</gene>
<comment type="catalytic activity">
    <reaction evidence="6">
        <text>hydrogencarbonate + H(+) = CO2 + H2O</text>
        <dbReference type="Rhea" id="RHEA:10748"/>
        <dbReference type="ChEBI" id="CHEBI:15377"/>
        <dbReference type="ChEBI" id="CHEBI:15378"/>
        <dbReference type="ChEBI" id="CHEBI:16526"/>
        <dbReference type="ChEBI" id="CHEBI:17544"/>
        <dbReference type="EC" id="4.2.1.1"/>
    </reaction>
</comment>
<dbReference type="OrthoDB" id="5327615at2"/>
<proteinExistence type="inferred from homology"/>
<dbReference type="PROSITE" id="PS51257">
    <property type="entry name" value="PROKAR_LIPOPROTEIN"/>
    <property type="match status" value="1"/>
</dbReference>
<dbReference type="InterPro" id="IPR023561">
    <property type="entry name" value="Carbonic_anhydrase_a-class"/>
</dbReference>
<dbReference type="Gene3D" id="3.10.200.10">
    <property type="entry name" value="Alpha carbonic anhydrase"/>
    <property type="match status" value="1"/>
</dbReference>
<keyword evidence="5" id="KW-0456">Lyase</keyword>
<dbReference type="RefSeq" id="WP_147222133.1">
    <property type="nucleotide sequence ID" value="NZ_CAJGYY010000001.1"/>
</dbReference>
<reference evidence="9 10" key="1">
    <citation type="submission" date="2019-08" db="EMBL/GenBank/DDBJ databases">
        <title>Genome sequence of Psychrobacter frigidicola ACAM304 (type strain).</title>
        <authorList>
            <person name="Bowman J.P."/>
        </authorList>
    </citation>
    <scope>NUCLEOTIDE SEQUENCE [LARGE SCALE GENOMIC DNA]</scope>
    <source>
        <strain evidence="9 10">ACAM 304</strain>
    </source>
</reference>
<keyword evidence="10" id="KW-1185">Reference proteome</keyword>
<evidence type="ECO:0000256" key="5">
    <source>
        <dbReference type="ARBA" id="ARBA00023239"/>
    </source>
</evidence>
<evidence type="ECO:0000256" key="1">
    <source>
        <dbReference type="ARBA" id="ARBA00010718"/>
    </source>
</evidence>
<evidence type="ECO:0000256" key="2">
    <source>
        <dbReference type="ARBA" id="ARBA00012925"/>
    </source>
</evidence>
<protein>
    <recommendedName>
        <fullName evidence="2">carbonic anhydrase</fullName>
        <ecNumber evidence="2">4.2.1.1</ecNumber>
    </recommendedName>
</protein>
<feature type="domain" description="Alpha-carbonic anhydrase" evidence="8">
    <location>
        <begin position="52"/>
        <end position="280"/>
    </location>
</feature>
<dbReference type="CDD" id="cd03124">
    <property type="entry name" value="alpha_CA_prokaryotic_like"/>
    <property type="match status" value="1"/>
</dbReference>
<dbReference type="InterPro" id="IPR041891">
    <property type="entry name" value="Alpha_CA_prokaryot-like"/>
</dbReference>
<dbReference type="GO" id="GO:0004089">
    <property type="term" value="F:carbonate dehydratase activity"/>
    <property type="evidence" value="ECO:0007669"/>
    <property type="project" value="UniProtKB-EC"/>
</dbReference>
<feature type="signal peptide" evidence="7">
    <location>
        <begin position="1"/>
        <end position="22"/>
    </location>
</feature>
<evidence type="ECO:0000259" key="8">
    <source>
        <dbReference type="PROSITE" id="PS51144"/>
    </source>
</evidence>
<dbReference type="EC" id="4.2.1.1" evidence="2"/>
<comment type="similarity">
    <text evidence="1">Belongs to the alpha-carbonic anhydrase family.</text>
</comment>
<dbReference type="SUPFAM" id="SSF51069">
    <property type="entry name" value="Carbonic anhydrase"/>
    <property type="match status" value="1"/>
</dbReference>
<accession>A0A5C7A3Q1</accession>
<sequence length="280" mass="30422">MQPRYLAIALMTVSALGFTACSNNYKTVKGAPTGSGVTVVSPVVASNETHHRKWSYAGDTGPESWGNVDGASACKIGTEQSPININNVIAKMAKTASAPTVNYSKSSNLRINDNGHTIVYTPTAQNNIITINNERFELKQFHYHTPSEHQFGGQSYPSEIHFVHANSKGNLAVIGVMLQVGQPNDALRLLLNGTELAVKNDDESTANKVDLSALIPAMPIFYHYTGSLTTPPCSEEVQWYVTEQPLELASDQLAIMTDLYQGNNRPIQSQGSRVVEQLSN</sequence>
<dbReference type="AlphaFoldDB" id="A0A5C7A3Q1"/>
<dbReference type="PANTHER" id="PTHR18952:SF265">
    <property type="entry name" value="CARBONIC ANHYDRASE"/>
    <property type="match status" value="1"/>
</dbReference>
<dbReference type="PROSITE" id="PS51144">
    <property type="entry name" value="ALPHA_CA_2"/>
    <property type="match status" value="1"/>
</dbReference>
<organism evidence="9 10">
    <name type="scientific">Psychrobacter frigidicola</name>
    <dbReference type="NCBI Taxonomy" id="45611"/>
    <lineage>
        <taxon>Bacteria</taxon>
        <taxon>Pseudomonadati</taxon>
        <taxon>Pseudomonadota</taxon>
        <taxon>Gammaproteobacteria</taxon>
        <taxon>Moraxellales</taxon>
        <taxon>Moraxellaceae</taxon>
        <taxon>Psychrobacter</taxon>
    </lineage>
</organism>
<dbReference type="PANTHER" id="PTHR18952">
    <property type="entry name" value="CARBONIC ANHYDRASE"/>
    <property type="match status" value="1"/>
</dbReference>
<comment type="caution">
    <text evidence="9">The sequence shown here is derived from an EMBL/GenBank/DDBJ whole genome shotgun (WGS) entry which is preliminary data.</text>
</comment>
<keyword evidence="4" id="KW-0862">Zinc</keyword>
<dbReference type="InterPro" id="IPR001148">
    <property type="entry name" value="CA_dom"/>
</dbReference>
<keyword evidence="7" id="KW-0732">Signal</keyword>
<dbReference type="Pfam" id="PF00194">
    <property type="entry name" value="Carb_anhydrase"/>
    <property type="match status" value="1"/>
</dbReference>
<evidence type="ECO:0000313" key="9">
    <source>
        <dbReference type="EMBL" id="TXD98049.1"/>
    </source>
</evidence>
<evidence type="ECO:0000256" key="6">
    <source>
        <dbReference type="ARBA" id="ARBA00048348"/>
    </source>
</evidence>
<keyword evidence="3" id="KW-0479">Metal-binding</keyword>
<evidence type="ECO:0000256" key="7">
    <source>
        <dbReference type="SAM" id="SignalP"/>
    </source>
</evidence>